<dbReference type="Ensembl" id="ENSAOWT00000007837.1">
    <property type="protein sequence ID" value="ENSAOWP00000006930.1"/>
    <property type="gene ID" value="ENSAOWG00000004764.1"/>
</dbReference>
<protein>
    <submittedName>
        <fullName evidence="2">Outer dense fiber of sperm tails 3B</fullName>
    </submittedName>
</protein>
<name>A0A8B9PA01_APTOW</name>
<dbReference type="InterPro" id="IPR051291">
    <property type="entry name" value="CIMAP"/>
</dbReference>
<keyword evidence="3" id="KW-1185">Reference proteome</keyword>
<dbReference type="InterPro" id="IPR010736">
    <property type="entry name" value="SHIPPO-rpt"/>
</dbReference>
<dbReference type="PANTHER" id="PTHR21580">
    <property type="entry name" value="SHIPPO-1-RELATED"/>
    <property type="match status" value="1"/>
</dbReference>
<evidence type="ECO:0000313" key="3">
    <source>
        <dbReference type="Proteomes" id="UP000694424"/>
    </source>
</evidence>
<proteinExistence type="predicted"/>
<dbReference type="PANTHER" id="PTHR21580:SF28">
    <property type="entry name" value="BOREALIN N-TERMINAL DOMAIN-CONTAINING PROTEIN-RELATED"/>
    <property type="match status" value="1"/>
</dbReference>
<feature type="region of interest" description="Disordered" evidence="1">
    <location>
        <begin position="39"/>
        <end position="102"/>
    </location>
</feature>
<reference evidence="2" key="2">
    <citation type="submission" date="2025-09" db="UniProtKB">
        <authorList>
            <consortium name="Ensembl"/>
        </authorList>
    </citation>
    <scope>IDENTIFICATION</scope>
</reference>
<reference evidence="2" key="1">
    <citation type="submission" date="2025-08" db="UniProtKB">
        <authorList>
            <consortium name="Ensembl"/>
        </authorList>
    </citation>
    <scope>IDENTIFICATION</scope>
</reference>
<dbReference type="Proteomes" id="UP000694424">
    <property type="component" value="Unplaced"/>
</dbReference>
<organism evidence="2 3">
    <name type="scientific">Apteryx owenii</name>
    <name type="common">Little spotted kiwi</name>
    <dbReference type="NCBI Taxonomy" id="8824"/>
    <lineage>
        <taxon>Eukaryota</taxon>
        <taxon>Metazoa</taxon>
        <taxon>Chordata</taxon>
        <taxon>Craniata</taxon>
        <taxon>Vertebrata</taxon>
        <taxon>Euteleostomi</taxon>
        <taxon>Archelosauria</taxon>
        <taxon>Archosauria</taxon>
        <taxon>Dinosauria</taxon>
        <taxon>Saurischia</taxon>
        <taxon>Theropoda</taxon>
        <taxon>Coelurosauria</taxon>
        <taxon>Aves</taxon>
        <taxon>Palaeognathae</taxon>
        <taxon>Apterygiformes</taxon>
        <taxon>Apterygidae</taxon>
        <taxon>Apteryx</taxon>
    </lineage>
</organism>
<dbReference type="Pfam" id="PF07004">
    <property type="entry name" value="SHIPPO-rpt"/>
    <property type="match status" value="5"/>
</dbReference>
<feature type="region of interest" description="Disordered" evidence="1">
    <location>
        <begin position="204"/>
        <end position="229"/>
    </location>
</feature>
<evidence type="ECO:0000256" key="1">
    <source>
        <dbReference type="SAM" id="MobiDB-lite"/>
    </source>
</evidence>
<accession>A0A8B9PA01</accession>
<dbReference type="AlphaFoldDB" id="A0A8B9PA01"/>
<evidence type="ECO:0000313" key="2">
    <source>
        <dbReference type="Ensembl" id="ENSAOWP00000006930.1"/>
    </source>
</evidence>
<dbReference type="GO" id="GO:0005856">
    <property type="term" value="C:cytoskeleton"/>
    <property type="evidence" value="ECO:0007669"/>
    <property type="project" value="TreeGrafter"/>
</dbReference>
<sequence>MSADVWVGTWRPHRPRGPIAALYTSPGPKYRLPTNVGYQLHDPSRHRAPAYSFGTRSQRPRDDRSPGPAYMVPANTTARGRDGTPAYSIYGRPRDTEPFRTPGPGRYCPEKAGKWAFPSAPVYSLAARTKQFAGDQTPGPAAYGLPPMLGPRVVGKTSAPNFSMAGRSAAGCFCADLCKTPGPCNYRVVAADVYKRRAPRYSMLARNLPPPDDTRKPGPGAYSPEKVRGAPRGITFGVRHSDYLAPLVLDVPD</sequence>